<dbReference type="Gene3D" id="3.40.50.2000">
    <property type="entry name" value="Glycogen Phosphorylase B"/>
    <property type="match status" value="2"/>
</dbReference>
<dbReference type="Proteomes" id="UP000028013">
    <property type="component" value="Unassembled WGS sequence"/>
</dbReference>
<sequence>MSYMKIEIWGTYPPPIGGVSIHIYRLIHSLHTIDSSVVLRNFGKQVSNISYVKHVSYPWMEFLLLPFRKKRIIHLHSNNIFAFALFLLFGGRHKVGVTLHNQNLIKKTSFIKKKIIQVFLRHAAFVVLNDDNYLLKLCSHFHCSRNNFHILPAFLPPTQAEYIGLSEDILFFRKQHSFLLSANAYKLRYENGIDIYGFDLLIQLVKSLKEKGINVGLVFCLPMIGDMEYYQKCLSSIKEMNIDDNILVVQREIPNGFEIWKLSDLFIRPTYTDIEGISVKEALFCGTPAVASDVCKRPSEAVLFKNRSYEDLEEKVLGFYNGSNYSSEGGISIDNRVPEQLLEIYEKCK</sequence>
<evidence type="ECO:0000313" key="2">
    <source>
        <dbReference type="EMBL" id="KDS50418.1"/>
    </source>
</evidence>
<evidence type="ECO:0000259" key="1">
    <source>
        <dbReference type="Pfam" id="PF00534"/>
    </source>
</evidence>
<feature type="domain" description="Glycosyl transferase family 1" evidence="1">
    <location>
        <begin position="197"/>
        <end position="299"/>
    </location>
</feature>
<comment type="caution">
    <text evidence="2">The sequence shown here is derived from an EMBL/GenBank/DDBJ whole genome shotgun (WGS) entry which is preliminary data.</text>
</comment>
<accession>A0A078RYQ6</accession>
<dbReference type="PATRIC" id="fig|1339349.3.peg.2517"/>
<dbReference type="GO" id="GO:0016757">
    <property type="term" value="F:glycosyltransferase activity"/>
    <property type="evidence" value="ECO:0007669"/>
    <property type="project" value="InterPro"/>
</dbReference>
<dbReference type="RefSeq" id="WP_008664838.1">
    <property type="nucleotide sequence ID" value="NZ_JNHN01000174.1"/>
</dbReference>
<proteinExistence type="predicted"/>
<reference evidence="2 3" key="1">
    <citation type="submission" date="2014-04" db="EMBL/GenBank/DDBJ databases">
        <authorList>
            <person name="Sears C."/>
            <person name="Carroll K."/>
            <person name="Sack B.R."/>
            <person name="Qadri F."/>
            <person name="Myers L.L."/>
            <person name="Chung G.-T."/>
            <person name="Escheverria P."/>
            <person name="Fraser C.M."/>
            <person name="Sadzewicz L."/>
            <person name="Shefchek K.A."/>
            <person name="Tallon L."/>
            <person name="Das S.P."/>
            <person name="Daugherty S."/>
            <person name="Mongodin E.F."/>
        </authorList>
    </citation>
    <scope>NUCLEOTIDE SEQUENCE [LARGE SCALE GENOMIC DNA]</scope>
    <source>
        <strain evidence="2 3">3978 T3 ii</strain>
    </source>
</reference>
<dbReference type="InterPro" id="IPR001296">
    <property type="entry name" value="Glyco_trans_1"/>
</dbReference>
<evidence type="ECO:0000313" key="3">
    <source>
        <dbReference type="Proteomes" id="UP000028013"/>
    </source>
</evidence>
<keyword evidence="2" id="KW-0808">Transferase</keyword>
<dbReference type="SUPFAM" id="SSF53756">
    <property type="entry name" value="UDP-Glycosyltransferase/glycogen phosphorylase"/>
    <property type="match status" value="1"/>
</dbReference>
<gene>
    <name evidence="2" type="ORF">M094_1343</name>
</gene>
<organism evidence="2 3">
    <name type="scientific">Bacteroides uniformis str. 3978 T3 ii</name>
    <dbReference type="NCBI Taxonomy" id="1339349"/>
    <lineage>
        <taxon>Bacteria</taxon>
        <taxon>Pseudomonadati</taxon>
        <taxon>Bacteroidota</taxon>
        <taxon>Bacteroidia</taxon>
        <taxon>Bacteroidales</taxon>
        <taxon>Bacteroidaceae</taxon>
        <taxon>Bacteroides</taxon>
    </lineage>
</organism>
<name>A0A078RYQ6_BACUN</name>
<dbReference type="Pfam" id="PF00534">
    <property type="entry name" value="Glycos_transf_1"/>
    <property type="match status" value="1"/>
</dbReference>
<dbReference type="AlphaFoldDB" id="A0A078RYQ6"/>
<protein>
    <submittedName>
        <fullName evidence="2">Glycosyl transferases group 1 family protein</fullName>
    </submittedName>
</protein>
<dbReference type="EMBL" id="JNHN01000174">
    <property type="protein sequence ID" value="KDS50418.1"/>
    <property type="molecule type" value="Genomic_DNA"/>
</dbReference>